<comment type="catalytic activity">
    <reaction evidence="10">
        <text>a beta-D-glucosylceramide + H2O = an N-acyl-sphingoid base + D-glucose</text>
        <dbReference type="Rhea" id="RHEA:81447"/>
        <dbReference type="ChEBI" id="CHEBI:4167"/>
        <dbReference type="ChEBI" id="CHEBI:15377"/>
        <dbReference type="ChEBI" id="CHEBI:83264"/>
        <dbReference type="ChEBI" id="CHEBI:83273"/>
    </reaction>
    <physiologicalReaction direction="left-to-right" evidence="10">
        <dbReference type="Rhea" id="RHEA:81448"/>
    </physiologicalReaction>
</comment>
<keyword evidence="7 12" id="KW-0378">Hydrolase</keyword>
<dbReference type="InterPro" id="IPR017853">
    <property type="entry name" value="GH"/>
</dbReference>
<dbReference type="FunFam" id="3.20.20.80:FF:000030">
    <property type="entry name" value="Lysosomal acid glucosylceramidase"/>
    <property type="match status" value="1"/>
</dbReference>
<dbReference type="KEGG" id="hazt:108669716"/>
<evidence type="ECO:0000259" key="14">
    <source>
        <dbReference type="Pfam" id="PF02055"/>
    </source>
</evidence>
<evidence type="ECO:0000256" key="8">
    <source>
        <dbReference type="ARBA" id="ARBA00022919"/>
    </source>
</evidence>
<dbReference type="RefSeq" id="XP_018012610.1">
    <property type="nucleotide sequence ID" value="XM_018157121.2"/>
</dbReference>
<evidence type="ECO:0000313" key="16">
    <source>
        <dbReference type="Proteomes" id="UP000694843"/>
    </source>
</evidence>
<dbReference type="InterPro" id="IPR001139">
    <property type="entry name" value="Glyco_hydro_30"/>
</dbReference>
<dbReference type="PANTHER" id="PTHR11069:SF23">
    <property type="entry name" value="LYSOSOMAL ACID GLUCOSYLCERAMIDASE"/>
    <property type="match status" value="1"/>
</dbReference>
<dbReference type="GO" id="GO:0005764">
    <property type="term" value="C:lysosome"/>
    <property type="evidence" value="ECO:0007669"/>
    <property type="project" value="UniProtKB-ARBA"/>
</dbReference>
<dbReference type="OrthoDB" id="2160638at2759"/>
<keyword evidence="8 12" id="KW-0746">Sphingolipid metabolism</keyword>
<evidence type="ECO:0000256" key="1">
    <source>
        <dbReference type="ARBA" id="ARBA00001013"/>
    </source>
</evidence>
<evidence type="ECO:0000256" key="9">
    <source>
        <dbReference type="ARBA" id="ARBA00023098"/>
    </source>
</evidence>
<dbReference type="GO" id="GO:0004348">
    <property type="term" value="F:glucosylceramidase activity"/>
    <property type="evidence" value="ECO:0007669"/>
    <property type="project" value="UniProtKB-EC"/>
</dbReference>
<dbReference type="GO" id="GO:0006680">
    <property type="term" value="P:glucosylceramide catabolic process"/>
    <property type="evidence" value="ECO:0007669"/>
    <property type="project" value="UniProtKB-ARBA"/>
</dbReference>
<gene>
    <name evidence="17" type="primary">LOC108669716</name>
</gene>
<keyword evidence="6 13" id="KW-0732">Signal</keyword>
<dbReference type="Pfam" id="PF17189">
    <property type="entry name" value="Glyco_hydro_30C"/>
    <property type="match status" value="1"/>
</dbReference>
<sequence>MAGRLQVTLLQLVWGTVLLQLAYAQCNRATFGSDSFVCVCSGSSCDYMSDAQRPNDPSYFTIVSTDRDNARLGVDSGLLSPTQNTNGVIINVDLSVRYQTMIGFGGAFTDSTGINVAKLSAETQESLLRSYFAPEGIRYSLCRVPIAGSDFSTRPYSYDDVPGDVNLDNFALAEEDYLYKLPFMKRALELVSGTSDLKFFGSPWAPPAWMKTNGMANGSGSLLPEMWGPYSNYFVKFISAYQNEGVPIWGVTTQNEPMTGFYDWPWNTCAWTAEDQRDWIKTNLGPAFVNAGYDDVKIMVLDHNREFLPDYPAAILTDPETYKYVDGIAVHWYSDNNDYPDRLTSTHDLFPDKFLLYTESCNGLAKDGNGNNQFGSWQHAQDYVVNILDDVTHYSTGWVDWNMVLDMQGGPSWVSNFVDSPIIVNAAEDTFYKQPMFYAMGHFSRFVLPGDVAVRRWISDESKIRVATFLQSDNTVVVVLINMAEENVSISLQPNPAVDMYANMEIPPKSLHTLLFAI</sequence>
<keyword evidence="12" id="KW-0326">Glycosidase</keyword>
<evidence type="ECO:0000256" key="7">
    <source>
        <dbReference type="ARBA" id="ARBA00022801"/>
    </source>
</evidence>
<comment type="catalytic activity">
    <reaction evidence="1">
        <text>a beta-D-glucosyl-(1&lt;-&gt;1')-N-acylsphing-4-enine + H2O = an N-acylsphing-4-enine + D-glucose</text>
        <dbReference type="Rhea" id="RHEA:13269"/>
        <dbReference type="ChEBI" id="CHEBI:4167"/>
        <dbReference type="ChEBI" id="CHEBI:15377"/>
        <dbReference type="ChEBI" id="CHEBI:22801"/>
        <dbReference type="ChEBI" id="CHEBI:52639"/>
        <dbReference type="EC" id="3.2.1.45"/>
    </reaction>
    <physiologicalReaction direction="left-to-right" evidence="1">
        <dbReference type="Rhea" id="RHEA:13270"/>
    </physiologicalReaction>
</comment>
<dbReference type="GO" id="GO:0051246">
    <property type="term" value="P:regulation of protein metabolic process"/>
    <property type="evidence" value="ECO:0007669"/>
    <property type="project" value="UniProtKB-ARBA"/>
</dbReference>
<dbReference type="SUPFAM" id="SSF51445">
    <property type="entry name" value="(Trans)glycosidases"/>
    <property type="match status" value="1"/>
</dbReference>
<dbReference type="PRINTS" id="PR00843">
    <property type="entry name" value="GLHYDRLASE30"/>
</dbReference>
<protein>
    <recommendedName>
        <fullName evidence="5 12">Glucosylceramidase</fullName>
        <ecNumber evidence="5 12">3.2.1.45</ecNumber>
    </recommendedName>
</protein>
<evidence type="ECO:0000256" key="6">
    <source>
        <dbReference type="ARBA" id="ARBA00022729"/>
    </source>
</evidence>
<evidence type="ECO:0000313" key="17">
    <source>
        <dbReference type="RefSeq" id="XP_018012610.1"/>
    </source>
</evidence>
<evidence type="ECO:0000256" key="4">
    <source>
        <dbReference type="ARBA" id="ARBA00005382"/>
    </source>
</evidence>
<feature type="domain" description="Glycosyl hydrolase family 30 TIM-barrel" evidence="14">
    <location>
        <begin position="103"/>
        <end position="447"/>
    </location>
</feature>
<evidence type="ECO:0000256" key="10">
    <source>
        <dbReference type="ARBA" id="ARBA00050474"/>
    </source>
</evidence>
<dbReference type="Proteomes" id="UP000694843">
    <property type="component" value="Unplaced"/>
</dbReference>
<dbReference type="GO" id="GO:0030163">
    <property type="term" value="P:protein catabolic process"/>
    <property type="evidence" value="ECO:0007669"/>
    <property type="project" value="UniProtKB-ARBA"/>
</dbReference>
<dbReference type="GO" id="GO:0032006">
    <property type="term" value="P:regulation of TOR signaling"/>
    <property type="evidence" value="ECO:0007669"/>
    <property type="project" value="UniProtKB-ARBA"/>
</dbReference>
<keyword evidence="9 12" id="KW-0443">Lipid metabolism</keyword>
<dbReference type="GO" id="GO:0006066">
    <property type="term" value="P:alcohol metabolic process"/>
    <property type="evidence" value="ECO:0007669"/>
    <property type="project" value="UniProtKB-ARBA"/>
</dbReference>
<dbReference type="GO" id="GO:0006914">
    <property type="term" value="P:autophagy"/>
    <property type="evidence" value="ECO:0007669"/>
    <property type="project" value="UniProtKB-ARBA"/>
</dbReference>
<dbReference type="OMA" id="IPYMQMA"/>
<evidence type="ECO:0000259" key="15">
    <source>
        <dbReference type="Pfam" id="PF17189"/>
    </source>
</evidence>
<dbReference type="GO" id="GO:0016758">
    <property type="term" value="F:hexosyltransferase activity"/>
    <property type="evidence" value="ECO:0007669"/>
    <property type="project" value="UniProtKB-ARBA"/>
</dbReference>
<evidence type="ECO:0000256" key="3">
    <source>
        <dbReference type="ARBA" id="ARBA00004991"/>
    </source>
</evidence>
<dbReference type="GO" id="GO:0005102">
    <property type="term" value="F:signaling receptor binding"/>
    <property type="evidence" value="ECO:0007669"/>
    <property type="project" value="UniProtKB-ARBA"/>
</dbReference>
<dbReference type="InterPro" id="IPR033453">
    <property type="entry name" value="Glyco_hydro_30_TIM-barrel"/>
</dbReference>
<evidence type="ECO:0000256" key="11">
    <source>
        <dbReference type="ARBA" id="ARBA00051345"/>
    </source>
</evidence>
<feature type="chain" id="PRO_5034717749" description="Glucosylceramidase" evidence="13">
    <location>
        <begin position="25"/>
        <end position="518"/>
    </location>
</feature>
<dbReference type="GO" id="GO:0042391">
    <property type="term" value="P:regulation of membrane potential"/>
    <property type="evidence" value="ECO:0007669"/>
    <property type="project" value="UniProtKB-ARBA"/>
</dbReference>
<dbReference type="InterPro" id="IPR033452">
    <property type="entry name" value="GH30_C"/>
</dbReference>
<evidence type="ECO:0000256" key="5">
    <source>
        <dbReference type="ARBA" id="ARBA00012658"/>
    </source>
</evidence>
<dbReference type="GO" id="GO:0008202">
    <property type="term" value="P:steroid metabolic process"/>
    <property type="evidence" value="ECO:0007669"/>
    <property type="project" value="UniProtKB-ARBA"/>
</dbReference>
<dbReference type="GO" id="GO:0007040">
    <property type="term" value="P:lysosome organization"/>
    <property type="evidence" value="ECO:0007669"/>
    <property type="project" value="UniProtKB-ARBA"/>
</dbReference>
<organism evidence="16 17">
    <name type="scientific">Hyalella azteca</name>
    <name type="common">Amphipod</name>
    <dbReference type="NCBI Taxonomy" id="294128"/>
    <lineage>
        <taxon>Eukaryota</taxon>
        <taxon>Metazoa</taxon>
        <taxon>Ecdysozoa</taxon>
        <taxon>Arthropoda</taxon>
        <taxon>Crustacea</taxon>
        <taxon>Multicrustacea</taxon>
        <taxon>Malacostraca</taxon>
        <taxon>Eumalacostraca</taxon>
        <taxon>Peracarida</taxon>
        <taxon>Amphipoda</taxon>
        <taxon>Senticaudata</taxon>
        <taxon>Talitrida</taxon>
        <taxon>Talitroidea</taxon>
        <taxon>Hyalellidae</taxon>
        <taxon>Hyalella</taxon>
    </lineage>
</organism>
<dbReference type="GO" id="GO:0010605">
    <property type="term" value="P:negative regulation of macromolecule metabolic process"/>
    <property type="evidence" value="ECO:0007669"/>
    <property type="project" value="UniProtKB-ARBA"/>
</dbReference>
<name>A0A8B7NG58_HYAAZ</name>
<dbReference type="Gene3D" id="3.20.20.80">
    <property type="entry name" value="Glycosidases"/>
    <property type="match status" value="1"/>
</dbReference>
<dbReference type="AlphaFoldDB" id="A0A8B7NG58"/>
<accession>A0A8B7NG58</accession>
<dbReference type="GO" id="GO:0016241">
    <property type="term" value="P:regulation of macroautophagy"/>
    <property type="evidence" value="ECO:0007669"/>
    <property type="project" value="UniProtKB-ARBA"/>
</dbReference>
<feature type="domain" description="Glycosyl hydrolase family 30 beta sandwich" evidence="15">
    <location>
        <begin position="461"/>
        <end position="514"/>
    </location>
</feature>
<comment type="similarity">
    <text evidence="4 12">Belongs to the glycosyl hydrolase 30 family.</text>
</comment>
<comment type="pathway">
    <text evidence="3">Sphingolipid metabolism.</text>
</comment>
<dbReference type="Gene3D" id="2.60.40.1180">
    <property type="entry name" value="Golgi alpha-mannosidase II"/>
    <property type="match status" value="1"/>
</dbReference>
<dbReference type="Pfam" id="PF02055">
    <property type="entry name" value="Glyco_hydro_30"/>
    <property type="match status" value="1"/>
</dbReference>
<dbReference type="EC" id="3.2.1.45" evidence="5 12"/>
<evidence type="ECO:0000256" key="13">
    <source>
        <dbReference type="SAM" id="SignalP"/>
    </source>
</evidence>
<dbReference type="GO" id="GO:0005774">
    <property type="term" value="C:vacuolar membrane"/>
    <property type="evidence" value="ECO:0007669"/>
    <property type="project" value="UniProtKB-ARBA"/>
</dbReference>
<reference evidence="17" key="1">
    <citation type="submission" date="2025-08" db="UniProtKB">
        <authorList>
            <consortium name="RefSeq"/>
        </authorList>
    </citation>
    <scope>IDENTIFICATION</scope>
    <source>
        <tissue evidence="17">Whole organism</tissue>
    </source>
</reference>
<comment type="pathway">
    <text evidence="2">Lipid metabolism; sphingolipid metabolism.</text>
</comment>
<feature type="signal peptide" evidence="13">
    <location>
        <begin position="1"/>
        <end position="24"/>
    </location>
</feature>
<evidence type="ECO:0000256" key="12">
    <source>
        <dbReference type="RuleBase" id="RU361188"/>
    </source>
</evidence>
<comment type="catalytic activity">
    <reaction evidence="11">
        <text>an N-acyl-1-beta-D-glucosyl-15-methylhexadecasphing-4-enine + H2O = an N-acyl-15-methylhexadecasphing-4-enine + D-glucose</text>
        <dbReference type="Rhea" id="RHEA:34755"/>
        <dbReference type="ChEBI" id="CHEBI:4167"/>
        <dbReference type="ChEBI" id="CHEBI:15377"/>
        <dbReference type="ChEBI" id="CHEBI:70815"/>
        <dbReference type="ChEBI" id="CHEBI:70846"/>
    </reaction>
    <physiologicalReaction direction="left-to-right" evidence="11">
        <dbReference type="Rhea" id="RHEA:34756"/>
    </physiologicalReaction>
</comment>
<dbReference type="InterPro" id="IPR013780">
    <property type="entry name" value="Glyco_hydro_b"/>
</dbReference>
<keyword evidence="16" id="KW-1185">Reference proteome</keyword>
<evidence type="ECO:0000256" key="2">
    <source>
        <dbReference type="ARBA" id="ARBA00004760"/>
    </source>
</evidence>
<proteinExistence type="inferred from homology"/>
<dbReference type="GeneID" id="108669716"/>
<dbReference type="PANTHER" id="PTHR11069">
    <property type="entry name" value="GLUCOSYLCERAMIDASE"/>
    <property type="match status" value="1"/>
</dbReference>